<feature type="coiled-coil region" evidence="1">
    <location>
        <begin position="73"/>
        <end position="125"/>
    </location>
</feature>
<reference evidence="3 4" key="1">
    <citation type="journal article" date="2016" name="Genome Biol. Evol.">
        <title>Divergent and convergent evolution of fungal pathogenicity.</title>
        <authorList>
            <person name="Shang Y."/>
            <person name="Xiao G."/>
            <person name="Zheng P."/>
            <person name="Cen K."/>
            <person name="Zhan S."/>
            <person name="Wang C."/>
        </authorList>
    </citation>
    <scope>NUCLEOTIDE SEQUENCE [LARGE SCALE GENOMIC DNA]</scope>
    <source>
        <strain evidence="3 4">RCEF 264</strain>
    </source>
</reference>
<dbReference type="AlphaFoldDB" id="A0A167WDD9"/>
<keyword evidence="1" id="KW-0175">Coiled coil</keyword>
<evidence type="ECO:0000256" key="1">
    <source>
        <dbReference type="SAM" id="Coils"/>
    </source>
</evidence>
<feature type="compositionally biased region" description="Gly residues" evidence="2">
    <location>
        <begin position="448"/>
        <end position="460"/>
    </location>
</feature>
<feature type="region of interest" description="Disordered" evidence="2">
    <location>
        <begin position="422"/>
        <end position="475"/>
    </location>
</feature>
<protein>
    <recommendedName>
        <fullName evidence="5">MEI5 protein</fullName>
    </recommendedName>
</protein>
<evidence type="ECO:0000313" key="3">
    <source>
        <dbReference type="EMBL" id="OAA63643.1"/>
    </source>
</evidence>
<gene>
    <name evidence="3" type="ORF">SPI_03806</name>
</gene>
<comment type="caution">
    <text evidence="3">The sequence shown here is derived from an EMBL/GenBank/DDBJ whole genome shotgun (WGS) entry which is preliminary data.</text>
</comment>
<sequence length="475" mass="51250">MSLRAAGTARVNGTSSSPPVATLQGVGDFAEALQALLGSPVAKNVAAMAKNYTDLETTNRKNFESICQVQKENKDLQKTCRQRDDELADAKKKIKELLASQKKERQAWETEREEKNKAIEAMKKKFQANSERLELLESFALKPKTMEKDEITKSLDDIFTSAHTFVQSFLGQDLPDEAFASHNWKRLKDSVPGLPLPPSNSADAKRMRVAAVLGCLGQAATRELFQPVYVLPSGDEISYLLGGMEDAKQADWLRRSLLNTDRDRQEGNALARAKAVASDVSRAIAGILAQPDENRFDAALKTWCTTTATVWRQQLQPLECDLFAELHDETSLVAWAPLLPTAAWRTANDEVSALHAVDHIAARVWPVFATSTMVVVKKGLAATKAQVLRAAEEERQAATMPANSRRATRIRARTMSLTVMTDAAPGASGPSSPFLASKSPLVTTTASNGGGGGSSSGGGEAKAADGTSGAKKKPS</sequence>
<accession>A0A167WDD9</accession>
<keyword evidence="4" id="KW-1185">Reference proteome</keyword>
<organism evidence="3 4">
    <name type="scientific">Niveomyces insectorum RCEF 264</name>
    <dbReference type="NCBI Taxonomy" id="1081102"/>
    <lineage>
        <taxon>Eukaryota</taxon>
        <taxon>Fungi</taxon>
        <taxon>Dikarya</taxon>
        <taxon>Ascomycota</taxon>
        <taxon>Pezizomycotina</taxon>
        <taxon>Sordariomycetes</taxon>
        <taxon>Hypocreomycetidae</taxon>
        <taxon>Hypocreales</taxon>
        <taxon>Cordycipitaceae</taxon>
        <taxon>Niveomyces</taxon>
    </lineage>
</organism>
<feature type="region of interest" description="Disordered" evidence="2">
    <location>
        <begin position="1"/>
        <end position="20"/>
    </location>
</feature>
<evidence type="ECO:0008006" key="5">
    <source>
        <dbReference type="Google" id="ProtNLM"/>
    </source>
</evidence>
<evidence type="ECO:0000256" key="2">
    <source>
        <dbReference type="SAM" id="MobiDB-lite"/>
    </source>
</evidence>
<dbReference type="STRING" id="1081102.A0A167WDD9"/>
<dbReference type="EMBL" id="AZHD01000005">
    <property type="protein sequence ID" value="OAA63643.1"/>
    <property type="molecule type" value="Genomic_DNA"/>
</dbReference>
<name>A0A167WDD9_9HYPO</name>
<evidence type="ECO:0000313" key="4">
    <source>
        <dbReference type="Proteomes" id="UP000076874"/>
    </source>
</evidence>
<dbReference type="OrthoDB" id="4863717at2759"/>
<dbReference type="Proteomes" id="UP000076874">
    <property type="component" value="Unassembled WGS sequence"/>
</dbReference>
<proteinExistence type="predicted"/>